<evidence type="ECO:0000313" key="1">
    <source>
        <dbReference type="EMBL" id="CAB72358.1"/>
    </source>
</evidence>
<reference evidence="1 2" key="2">
    <citation type="journal article" date="2002" name="Nature">
        <title>Complete genome sequence of the model actinomycete Streptomyces coelicolor A3(2).</title>
        <authorList>
            <person name="Bentley S.D."/>
            <person name="Chater K.F."/>
            <person name="Cerdeno-Tarraga A.M."/>
            <person name="Challis G.L."/>
            <person name="Thomson N.R."/>
            <person name="James K.D."/>
            <person name="Harris D.E."/>
            <person name="Quail M.A."/>
            <person name="Kieser H."/>
            <person name="Harper D."/>
            <person name="Bateman A."/>
            <person name="Brown S."/>
            <person name="Chandra G."/>
            <person name="Chen C.W."/>
            <person name="Collins M."/>
            <person name="Cronin A."/>
            <person name="Fraser A."/>
            <person name="Goble A."/>
            <person name="Hidalgo J."/>
            <person name="Hornsby T."/>
            <person name="Howarth S."/>
            <person name="Huang C.H."/>
            <person name="Kieser T."/>
            <person name="Larke L."/>
            <person name="Murphy L."/>
            <person name="Oliver K."/>
            <person name="O'Neil S."/>
            <person name="Rabbinowitsch E."/>
            <person name="Rajandream M.A."/>
            <person name="Rutherford K."/>
            <person name="Rutter S."/>
            <person name="Seeger K."/>
            <person name="Saunders D."/>
            <person name="Sharp S."/>
            <person name="Squares R."/>
            <person name="Squares S."/>
            <person name="Taylor K."/>
            <person name="Warren T."/>
            <person name="Wietzorrek A."/>
            <person name="Woodward J."/>
            <person name="Barrell B.G."/>
            <person name="Parkhill J."/>
            <person name="Hopwood D.A."/>
        </authorList>
    </citation>
    <scope>NUCLEOTIDE SEQUENCE [LARGE SCALE GENOMIC DNA]</scope>
    <source>
        <strain evidence="2">ATCC BAA-471 / A3(2) / M145</strain>
    </source>
</reference>
<dbReference type="HOGENOM" id="CLU_2384780_0_0_11"/>
<organism evidence="1 2">
    <name type="scientific">Streptomyces coelicolor (strain ATCC BAA-471 / A3(2) / M145)</name>
    <dbReference type="NCBI Taxonomy" id="100226"/>
    <lineage>
        <taxon>Bacteria</taxon>
        <taxon>Bacillati</taxon>
        <taxon>Actinomycetota</taxon>
        <taxon>Actinomycetes</taxon>
        <taxon>Kitasatosporales</taxon>
        <taxon>Streptomycetaceae</taxon>
        <taxon>Streptomyces</taxon>
        <taxon>Streptomyces albidoflavus group</taxon>
    </lineage>
</organism>
<dbReference type="PaxDb" id="100226-SCO6853"/>
<gene>
    <name evidence="1" type="ordered locus">SCO6853</name>
    <name evidence="1" type="ORF">SC7F9.05</name>
</gene>
<dbReference type="Proteomes" id="UP000001973">
    <property type="component" value="Chromosome"/>
</dbReference>
<dbReference type="AlphaFoldDB" id="Q9L1R1"/>
<dbReference type="KEGG" id="sco:SCO6853"/>
<proteinExistence type="predicted"/>
<reference evidence="1 2" key="1">
    <citation type="journal article" date="1996" name="Mol. Microbiol.">
        <title>A set of ordered cosmids and a detailed genetic and physical map for the 8 Mb Streptomyces coelicolor A3(2) chromosome.</title>
        <authorList>
            <person name="Redenbach M."/>
            <person name="Kieser H.M."/>
            <person name="Denapaite D."/>
            <person name="Eichner A."/>
            <person name="Cullum J."/>
            <person name="Kinashi H."/>
            <person name="Hopwood D.A."/>
        </authorList>
    </citation>
    <scope>NUCLEOTIDE SEQUENCE [LARGE SCALE GENOMIC DNA]</scope>
    <source>
        <strain evidence="2">ATCC BAA-471 / A3(2) / M145</strain>
    </source>
</reference>
<dbReference type="EMBL" id="AL645882">
    <property type="protein sequence ID" value="CAB72358.1"/>
    <property type="molecule type" value="Genomic_DNA"/>
</dbReference>
<evidence type="ECO:0000313" key="2">
    <source>
        <dbReference type="Proteomes" id="UP000001973"/>
    </source>
</evidence>
<name>Q9L1R1_STRCO</name>
<sequence length="94" mass="9463">MLVGLLPGGGAQLGDQEVEVRGARDGLVFLDGAGEGTQGVGELDGHACVLVQERLNEGEGFGGVGILAQVLGDVRQRFGQGAQGVRGGDGHRAP</sequence>
<dbReference type="STRING" id="100226.gene:17764512"/>
<dbReference type="OrthoDB" id="4311442at2"/>
<dbReference type="EMBL" id="AL939129">
    <property type="protein sequence ID" value="CAB72358.1"/>
    <property type="molecule type" value="Genomic_DNA"/>
</dbReference>
<keyword evidence="2" id="KW-1185">Reference proteome</keyword>
<accession>Q9L1R1</accession>
<dbReference type="InParanoid" id="Q9L1R1"/>
<protein>
    <submittedName>
        <fullName evidence="1">Uncharacterized protein</fullName>
    </submittedName>
</protein>